<dbReference type="Pfam" id="PF13947">
    <property type="entry name" value="GUB_WAK_bind"/>
    <property type="match status" value="1"/>
</dbReference>
<dbReference type="EMBL" id="BKCP01003336">
    <property type="protein sequence ID" value="GER29205.1"/>
    <property type="molecule type" value="Genomic_DNA"/>
</dbReference>
<keyword evidence="3" id="KW-0472">Membrane</keyword>
<evidence type="ECO:0000256" key="1">
    <source>
        <dbReference type="ARBA" id="ARBA00004167"/>
    </source>
</evidence>
<gene>
    <name evidence="5" type="ORF">STAS_05045</name>
</gene>
<evidence type="ECO:0000313" key="6">
    <source>
        <dbReference type="Proteomes" id="UP000325081"/>
    </source>
</evidence>
<keyword evidence="5" id="KW-0418">Kinase</keyword>
<proteinExistence type="predicted"/>
<dbReference type="OrthoDB" id="1857727at2759"/>
<dbReference type="AlphaFoldDB" id="A0A5A7P8R5"/>
<dbReference type="GO" id="GO:0016020">
    <property type="term" value="C:membrane"/>
    <property type="evidence" value="ECO:0007669"/>
    <property type="project" value="UniProtKB-SubCell"/>
</dbReference>
<comment type="caution">
    <text evidence="5">The sequence shown here is derived from an EMBL/GenBank/DDBJ whole genome shotgun (WGS) entry which is preliminary data.</text>
</comment>
<evidence type="ECO:0000313" key="5">
    <source>
        <dbReference type="EMBL" id="GER29205.1"/>
    </source>
</evidence>
<dbReference type="InterPro" id="IPR025287">
    <property type="entry name" value="WAK_GUB"/>
</dbReference>
<dbReference type="PANTHER" id="PTHR33355">
    <property type="entry name" value="WALL-ASSOCIATED RECEPTOR KINASE CARBOXY-TERMINAL PROTEIN-RELATED"/>
    <property type="match status" value="1"/>
</dbReference>
<organism evidence="5 6">
    <name type="scientific">Striga asiatica</name>
    <name type="common">Asiatic witchweed</name>
    <name type="synonym">Buchnera asiatica</name>
    <dbReference type="NCBI Taxonomy" id="4170"/>
    <lineage>
        <taxon>Eukaryota</taxon>
        <taxon>Viridiplantae</taxon>
        <taxon>Streptophyta</taxon>
        <taxon>Embryophyta</taxon>
        <taxon>Tracheophyta</taxon>
        <taxon>Spermatophyta</taxon>
        <taxon>Magnoliopsida</taxon>
        <taxon>eudicotyledons</taxon>
        <taxon>Gunneridae</taxon>
        <taxon>Pentapetalae</taxon>
        <taxon>asterids</taxon>
        <taxon>lamiids</taxon>
        <taxon>Lamiales</taxon>
        <taxon>Orobanchaceae</taxon>
        <taxon>Buchnereae</taxon>
        <taxon>Striga</taxon>
    </lineage>
</organism>
<feature type="domain" description="Wall-associated receptor kinase galacturonan-binding" evidence="4">
    <location>
        <begin position="7"/>
        <end position="68"/>
    </location>
</feature>
<keyword evidence="2" id="KW-0732">Signal</keyword>
<keyword evidence="3" id="KW-1133">Transmembrane helix</keyword>
<accession>A0A5A7P8R5</accession>
<keyword evidence="6" id="KW-1185">Reference proteome</keyword>
<reference evidence="6" key="1">
    <citation type="journal article" date="2019" name="Curr. Biol.">
        <title>Genome Sequence of Striga asiatica Provides Insight into the Evolution of Plant Parasitism.</title>
        <authorList>
            <person name="Yoshida S."/>
            <person name="Kim S."/>
            <person name="Wafula E.K."/>
            <person name="Tanskanen J."/>
            <person name="Kim Y.M."/>
            <person name="Honaas L."/>
            <person name="Yang Z."/>
            <person name="Spallek T."/>
            <person name="Conn C.E."/>
            <person name="Ichihashi Y."/>
            <person name="Cheong K."/>
            <person name="Cui S."/>
            <person name="Der J.P."/>
            <person name="Gundlach H."/>
            <person name="Jiao Y."/>
            <person name="Hori C."/>
            <person name="Ishida J.K."/>
            <person name="Kasahara H."/>
            <person name="Kiba T."/>
            <person name="Kim M.S."/>
            <person name="Koo N."/>
            <person name="Laohavisit A."/>
            <person name="Lee Y.H."/>
            <person name="Lumba S."/>
            <person name="McCourt P."/>
            <person name="Mortimer J.C."/>
            <person name="Mutuku J.M."/>
            <person name="Nomura T."/>
            <person name="Sasaki-Sekimoto Y."/>
            <person name="Seto Y."/>
            <person name="Wang Y."/>
            <person name="Wakatake T."/>
            <person name="Sakakibara H."/>
            <person name="Demura T."/>
            <person name="Yamaguchi S."/>
            <person name="Yoneyama K."/>
            <person name="Manabe R.I."/>
            <person name="Nelson D.C."/>
            <person name="Schulman A.H."/>
            <person name="Timko M.P."/>
            <person name="dePamphilis C.W."/>
            <person name="Choi D."/>
            <person name="Shirasu K."/>
        </authorList>
    </citation>
    <scope>NUCLEOTIDE SEQUENCE [LARGE SCALE GENOMIC DNA]</scope>
    <source>
        <strain evidence="6">cv. UVA1</strain>
    </source>
</reference>
<evidence type="ECO:0000259" key="4">
    <source>
        <dbReference type="Pfam" id="PF13947"/>
    </source>
</evidence>
<evidence type="ECO:0000256" key="3">
    <source>
        <dbReference type="SAM" id="Phobius"/>
    </source>
</evidence>
<dbReference type="Proteomes" id="UP000325081">
    <property type="component" value="Unassembled WGS sequence"/>
</dbReference>
<sequence length="274" mass="30550">ARKSPLCRTSCGPIPINYPFGIDNGCGSPYYQNLLICTDSAQLQLRTPSGIYPVHNISYTDPHLIVTDPYMWACGDGLDSRPVGPFSLDTSTRLRLSRENDYLFFNCSERDVIMEPKPVFCNRFPEQCDSTNLPGCASALRGSTCCSYYPKGSESIRMMMRHCSSYTSVYWRNLGTRPDFDQIPEYGIRVEFEIPVTTRCLLCQDRLKGGGTCGFDTRTQDFLGEHNRPAVVAGTVSAVSVVGVFAGAGIWYVRKMRAKSPVTHGVQTNDNRLF</sequence>
<keyword evidence="3" id="KW-0812">Transmembrane</keyword>
<keyword evidence="5" id="KW-0808">Transferase</keyword>
<name>A0A5A7P8R5_STRAF</name>
<protein>
    <submittedName>
        <fullName evidence="5">Wall-associated kinase family protein</fullName>
    </submittedName>
</protein>
<feature type="transmembrane region" description="Helical" evidence="3">
    <location>
        <begin position="230"/>
        <end position="253"/>
    </location>
</feature>
<evidence type="ECO:0000256" key="2">
    <source>
        <dbReference type="ARBA" id="ARBA00022729"/>
    </source>
</evidence>
<feature type="non-terminal residue" evidence="5">
    <location>
        <position position="1"/>
    </location>
</feature>
<dbReference type="GO" id="GO:0016301">
    <property type="term" value="F:kinase activity"/>
    <property type="evidence" value="ECO:0007669"/>
    <property type="project" value="UniProtKB-KW"/>
</dbReference>
<comment type="subcellular location">
    <subcellularLocation>
        <location evidence="1">Membrane</location>
        <topology evidence="1">Single-pass membrane protein</topology>
    </subcellularLocation>
</comment>
<dbReference type="GO" id="GO:0030247">
    <property type="term" value="F:polysaccharide binding"/>
    <property type="evidence" value="ECO:0007669"/>
    <property type="project" value="InterPro"/>
</dbReference>
<dbReference type="PANTHER" id="PTHR33355:SF5">
    <property type="entry name" value="F12F1.23 PROTEIN"/>
    <property type="match status" value="1"/>
</dbReference>